<feature type="compositionally biased region" description="Polar residues" evidence="1">
    <location>
        <begin position="60"/>
        <end position="80"/>
    </location>
</feature>
<gene>
    <name evidence="2" type="ORF">HZF10_03770</name>
</gene>
<evidence type="ECO:0000313" key="3">
    <source>
        <dbReference type="Proteomes" id="UP000535020"/>
    </source>
</evidence>
<reference evidence="2 3" key="1">
    <citation type="submission" date="2020-07" db="EMBL/GenBank/DDBJ databases">
        <authorList>
            <person name="Sun Q."/>
        </authorList>
    </citation>
    <scope>NUCLEOTIDE SEQUENCE [LARGE SCALE GENOMIC DNA]</scope>
    <source>
        <strain evidence="2 3">MAH-1</strain>
    </source>
</reference>
<proteinExistence type="predicted"/>
<evidence type="ECO:0000313" key="2">
    <source>
        <dbReference type="EMBL" id="NYA70024.1"/>
    </source>
</evidence>
<name>A0A7Y9C554_9FLAO</name>
<dbReference type="Proteomes" id="UP000535020">
    <property type="component" value="Unassembled WGS sequence"/>
</dbReference>
<organism evidence="2 3">
    <name type="scientific">Flavobacterium agri</name>
    <dbReference type="NCBI Taxonomy" id="2743471"/>
    <lineage>
        <taxon>Bacteria</taxon>
        <taxon>Pseudomonadati</taxon>
        <taxon>Bacteroidota</taxon>
        <taxon>Flavobacteriia</taxon>
        <taxon>Flavobacteriales</taxon>
        <taxon>Flavobacteriaceae</taxon>
        <taxon>Flavobacterium</taxon>
    </lineage>
</organism>
<sequence length="80" mass="9256">MENNRNDWRHREDGRDHSNENDNKEEYLGADKDVSGNDIVEEGREERRFHQGHGNRKYESNSNHSSADDQPTTNTGPGNM</sequence>
<protein>
    <submittedName>
        <fullName evidence="2">Uncharacterized protein</fullName>
    </submittedName>
</protein>
<dbReference type="EMBL" id="JACBJI010000001">
    <property type="protein sequence ID" value="NYA70024.1"/>
    <property type="molecule type" value="Genomic_DNA"/>
</dbReference>
<comment type="caution">
    <text evidence="2">The sequence shown here is derived from an EMBL/GenBank/DDBJ whole genome shotgun (WGS) entry which is preliminary data.</text>
</comment>
<feature type="region of interest" description="Disordered" evidence="1">
    <location>
        <begin position="1"/>
        <end position="80"/>
    </location>
</feature>
<dbReference type="RefSeq" id="WP_176004839.1">
    <property type="nucleotide sequence ID" value="NZ_JABWMI010000005.1"/>
</dbReference>
<keyword evidence="3" id="KW-1185">Reference proteome</keyword>
<accession>A0A7Y9C554</accession>
<dbReference type="AlphaFoldDB" id="A0A7Y9C554"/>
<feature type="compositionally biased region" description="Basic and acidic residues" evidence="1">
    <location>
        <begin position="1"/>
        <end position="49"/>
    </location>
</feature>
<evidence type="ECO:0000256" key="1">
    <source>
        <dbReference type="SAM" id="MobiDB-lite"/>
    </source>
</evidence>